<evidence type="ECO:0000256" key="3">
    <source>
        <dbReference type="ARBA" id="ARBA00022448"/>
    </source>
</evidence>
<evidence type="ECO:0000313" key="12">
    <source>
        <dbReference type="EMBL" id="EGJ52071.1"/>
    </source>
</evidence>
<dbReference type="PANTHER" id="PTHR30558">
    <property type="entry name" value="EXBD MEMBRANE COMPONENT OF PMF-DRIVEN MACROMOLECULE IMPORT SYSTEM"/>
    <property type="match status" value="1"/>
</dbReference>
<dbReference type="eggNOG" id="COG0848">
    <property type="taxonomic scope" value="Bacteria"/>
</dbReference>
<keyword evidence="13" id="KW-1185">Reference proteome</keyword>
<dbReference type="STRING" id="690850.Desaf_3795"/>
<name>F3Z042_DESAF</name>
<keyword evidence="9 11" id="KW-0472">Membrane</keyword>
<keyword evidence="8 11" id="KW-1133">Transmembrane helix</keyword>
<dbReference type="AlphaFoldDB" id="F3Z042"/>
<sequence>MDNRNSRRSIPGINITPLVDVMMVLLCIVFVTAPLMTQGVEVELPQTRTVAALPTDSEHLVLSIDKTGRVFIEEYEVKMEELKDRLESLVAKQKKALYLKADAQVPYGSVVRVMGEIKAAGIDKLGMVAEEPETKAKKRK</sequence>
<dbReference type="PANTHER" id="PTHR30558:SF12">
    <property type="entry name" value="BIOPOLYMER TRANSPORT PROTEIN EXBD"/>
    <property type="match status" value="1"/>
</dbReference>
<evidence type="ECO:0000313" key="13">
    <source>
        <dbReference type="Proteomes" id="UP000007844"/>
    </source>
</evidence>
<proteinExistence type="inferred from homology"/>
<evidence type="ECO:0000256" key="11">
    <source>
        <dbReference type="SAM" id="Phobius"/>
    </source>
</evidence>
<evidence type="ECO:0000256" key="9">
    <source>
        <dbReference type="ARBA" id="ARBA00023136"/>
    </source>
</evidence>
<dbReference type="RefSeq" id="WP_014261664.1">
    <property type="nucleotide sequence ID" value="NC_016629.1"/>
</dbReference>
<protein>
    <submittedName>
        <fullName evidence="12">Biopolymer transport protein ExbD/TolR</fullName>
    </submittedName>
</protein>
<evidence type="ECO:0000256" key="1">
    <source>
        <dbReference type="ARBA" id="ARBA00004249"/>
    </source>
</evidence>
<comment type="subcellular location">
    <subcellularLocation>
        <location evidence="1">Cell inner membrane</location>
        <topology evidence="1">Single-pass type II membrane protein</topology>
    </subcellularLocation>
    <subcellularLocation>
        <location evidence="10">Cell membrane</location>
        <topology evidence="10">Single-pass type II membrane protein</topology>
    </subcellularLocation>
</comment>
<dbReference type="Gene3D" id="3.30.420.270">
    <property type="match status" value="1"/>
</dbReference>
<comment type="similarity">
    <text evidence="2 10">Belongs to the ExbD/TolR family.</text>
</comment>
<reference evidence="12 13" key="1">
    <citation type="journal article" date="2011" name="J. Bacteriol.">
        <title>Genome sequence of the mercury-methylating and pleomorphic Desulfovibrio africanus Strain Walvis Bay.</title>
        <authorList>
            <person name="Brown S.D."/>
            <person name="Wall J.D."/>
            <person name="Kucken A.M."/>
            <person name="Gilmour C.C."/>
            <person name="Podar M."/>
            <person name="Brandt C.C."/>
            <person name="Teshima H."/>
            <person name="Detter J.C."/>
            <person name="Han C.S."/>
            <person name="Land M.L."/>
            <person name="Lucas S."/>
            <person name="Han J."/>
            <person name="Pennacchio L."/>
            <person name="Nolan M."/>
            <person name="Pitluck S."/>
            <person name="Woyke T."/>
            <person name="Goodwin L."/>
            <person name="Palumbo A.V."/>
            <person name="Elias D.A."/>
        </authorList>
    </citation>
    <scope>NUCLEOTIDE SEQUENCE [LARGE SCALE GENOMIC DNA]</scope>
    <source>
        <strain evidence="12 13">Walvis Bay</strain>
    </source>
</reference>
<evidence type="ECO:0000256" key="5">
    <source>
        <dbReference type="ARBA" id="ARBA00022519"/>
    </source>
</evidence>
<evidence type="ECO:0000256" key="10">
    <source>
        <dbReference type="RuleBase" id="RU003879"/>
    </source>
</evidence>
<evidence type="ECO:0000256" key="4">
    <source>
        <dbReference type="ARBA" id="ARBA00022475"/>
    </source>
</evidence>
<organism evidence="12 13">
    <name type="scientific">Desulfocurvibacter africanus subsp. africanus str. Walvis Bay</name>
    <dbReference type="NCBI Taxonomy" id="690850"/>
    <lineage>
        <taxon>Bacteria</taxon>
        <taxon>Pseudomonadati</taxon>
        <taxon>Thermodesulfobacteriota</taxon>
        <taxon>Desulfovibrionia</taxon>
        <taxon>Desulfovibrionales</taxon>
        <taxon>Desulfovibrionaceae</taxon>
        <taxon>Desulfocurvibacter</taxon>
    </lineage>
</organism>
<feature type="transmembrane region" description="Helical" evidence="11">
    <location>
        <begin position="12"/>
        <end position="36"/>
    </location>
</feature>
<dbReference type="Pfam" id="PF02472">
    <property type="entry name" value="ExbD"/>
    <property type="match status" value="1"/>
</dbReference>
<keyword evidence="7 10" id="KW-0653">Protein transport</keyword>
<evidence type="ECO:0000256" key="2">
    <source>
        <dbReference type="ARBA" id="ARBA00005811"/>
    </source>
</evidence>
<gene>
    <name evidence="12" type="ORF">Desaf_3795</name>
</gene>
<dbReference type="InterPro" id="IPR003400">
    <property type="entry name" value="ExbD"/>
</dbReference>
<keyword evidence="5" id="KW-0997">Cell inner membrane</keyword>
<dbReference type="EMBL" id="CP003221">
    <property type="protein sequence ID" value="EGJ52071.1"/>
    <property type="molecule type" value="Genomic_DNA"/>
</dbReference>
<dbReference type="Proteomes" id="UP000007844">
    <property type="component" value="Chromosome"/>
</dbReference>
<dbReference type="GO" id="GO:0022857">
    <property type="term" value="F:transmembrane transporter activity"/>
    <property type="evidence" value="ECO:0007669"/>
    <property type="project" value="InterPro"/>
</dbReference>
<accession>F3Z042</accession>
<dbReference type="HOGENOM" id="CLU_085305_1_3_7"/>
<evidence type="ECO:0000256" key="6">
    <source>
        <dbReference type="ARBA" id="ARBA00022692"/>
    </source>
</evidence>
<dbReference type="GO" id="GO:0005886">
    <property type="term" value="C:plasma membrane"/>
    <property type="evidence" value="ECO:0007669"/>
    <property type="project" value="UniProtKB-SubCell"/>
</dbReference>
<keyword evidence="4" id="KW-1003">Cell membrane</keyword>
<keyword evidence="3 10" id="KW-0813">Transport</keyword>
<keyword evidence="6 10" id="KW-0812">Transmembrane</keyword>
<evidence type="ECO:0000256" key="8">
    <source>
        <dbReference type="ARBA" id="ARBA00022989"/>
    </source>
</evidence>
<evidence type="ECO:0000256" key="7">
    <source>
        <dbReference type="ARBA" id="ARBA00022927"/>
    </source>
</evidence>
<dbReference type="KEGG" id="daf:Desaf_3795"/>
<dbReference type="GO" id="GO:0015031">
    <property type="term" value="P:protein transport"/>
    <property type="evidence" value="ECO:0007669"/>
    <property type="project" value="UniProtKB-KW"/>
</dbReference>